<evidence type="ECO:0000256" key="1">
    <source>
        <dbReference type="SAM" id="Phobius"/>
    </source>
</evidence>
<feature type="transmembrane region" description="Helical" evidence="1">
    <location>
        <begin position="354"/>
        <end position="376"/>
    </location>
</feature>
<dbReference type="RefSeq" id="WP_267780249.1">
    <property type="nucleotide sequence ID" value="NZ_CP113089.1"/>
</dbReference>
<dbReference type="AlphaFoldDB" id="A0A9E8MJA0"/>
<proteinExistence type="predicted"/>
<evidence type="ECO:0000313" key="3">
    <source>
        <dbReference type="Proteomes" id="UP001164706"/>
    </source>
</evidence>
<feature type="transmembrane region" description="Helical" evidence="1">
    <location>
        <begin position="82"/>
        <end position="104"/>
    </location>
</feature>
<gene>
    <name evidence="2" type="ORF">OVN18_08325</name>
</gene>
<reference evidence="2" key="1">
    <citation type="submission" date="2022-11" db="EMBL/GenBank/DDBJ databases">
        <title>Description of Microcella daejonensis nov. sp, isolated from riverside soil.</title>
        <authorList>
            <person name="Molina K.M."/>
            <person name="Kim S.B."/>
        </authorList>
    </citation>
    <scope>NUCLEOTIDE SEQUENCE</scope>
    <source>
        <strain evidence="2">MMS21-STM12</strain>
    </source>
</reference>
<feature type="transmembrane region" description="Helical" evidence="1">
    <location>
        <begin position="277"/>
        <end position="297"/>
    </location>
</feature>
<dbReference type="EMBL" id="CP113089">
    <property type="protein sequence ID" value="WAB80576.1"/>
    <property type="molecule type" value="Genomic_DNA"/>
</dbReference>
<accession>A0A9E8MJA0</accession>
<keyword evidence="1" id="KW-0812">Transmembrane</keyword>
<feature type="transmembrane region" description="Helical" evidence="1">
    <location>
        <begin position="154"/>
        <end position="173"/>
    </location>
</feature>
<name>A0A9E8MJA0_9MICO</name>
<feature type="transmembrane region" description="Helical" evidence="1">
    <location>
        <begin position="116"/>
        <end position="142"/>
    </location>
</feature>
<dbReference type="KEGG" id="mdb:OVN18_08325"/>
<keyword evidence="1" id="KW-1133">Transmembrane helix</keyword>
<feature type="transmembrane region" description="Helical" evidence="1">
    <location>
        <begin position="179"/>
        <end position="205"/>
    </location>
</feature>
<keyword evidence="3" id="KW-1185">Reference proteome</keyword>
<keyword evidence="1" id="KW-0472">Membrane</keyword>
<feature type="transmembrane region" description="Helical" evidence="1">
    <location>
        <begin position="317"/>
        <end position="342"/>
    </location>
</feature>
<evidence type="ECO:0000313" key="2">
    <source>
        <dbReference type="EMBL" id="WAB80576.1"/>
    </source>
</evidence>
<protein>
    <submittedName>
        <fullName evidence="2">Uncharacterized protein</fullName>
    </submittedName>
</protein>
<organism evidence="2 3">
    <name type="scientific">Microcella daejeonensis</name>
    <dbReference type="NCBI Taxonomy" id="2994971"/>
    <lineage>
        <taxon>Bacteria</taxon>
        <taxon>Bacillati</taxon>
        <taxon>Actinomycetota</taxon>
        <taxon>Actinomycetes</taxon>
        <taxon>Micrococcales</taxon>
        <taxon>Microbacteriaceae</taxon>
        <taxon>Microcella</taxon>
    </lineage>
</organism>
<sequence length="405" mass="41854">MSGPTRPIGTRRLALARRLLPAPLRDRYGEQWAADLRDAAELDVAPASIAWGALRFAALSRLGPHGAEPEELERQSWHLARWGGALIGTSGVGATVGYLGFGGLAGLGQLAAVHPALVLVGLMPVLVILGAAAVGIALLWAAVLRRPRIHPMSVLVVIALSAGSALVALWPLAIDRPGALAGALLAWGLLLLGLGAVGALIVWGATPAERRRPAPRAHPVAPARSGRVVLAASLAVLGLIVLGLVEGLVWGVEDQAGGLPAAAVYAALNDVDRVNGIVSVLLWAAIWSVGPLVLVVVRHRALARGEADRDVTRLVGILGLLGVGATVFFQGWATFSIGMSIADTLPPYMGSRSALWFAYASVGTTAGLAGLLLALAPTAGSGDDARARLRTAPSRDLRRAYPPLR</sequence>
<dbReference type="Proteomes" id="UP001164706">
    <property type="component" value="Chromosome"/>
</dbReference>
<feature type="transmembrane region" description="Helical" evidence="1">
    <location>
        <begin position="226"/>
        <end position="245"/>
    </location>
</feature>